<name>A0ABT0NBM1_9GAMM</name>
<reference evidence="2 3" key="1">
    <citation type="submission" date="2022-01" db="EMBL/GenBank/DDBJ databases">
        <title>Whole genome-based taxonomy of the Shewanellaceae.</title>
        <authorList>
            <person name="Martin-Rodriguez A.J."/>
        </authorList>
    </citation>
    <scope>NUCLEOTIDE SEQUENCE [LARGE SCALE GENOMIC DNA]</scope>
    <source>
        <strain evidence="2 3">DSM 21332</strain>
    </source>
</reference>
<evidence type="ECO:0000256" key="1">
    <source>
        <dbReference type="SAM" id="Phobius"/>
    </source>
</evidence>
<keyword evidence="1" id="KW-0472">Membrane</keyword>
<keyword evidence="3" id="KW-1185">Reference proteome</keyword>
<gene>
    <name evidence="2" type="ORF">L2725_19235</name>
</gene>
<feature type="transmembrane region" description="Helical" evidence="1">
    <location>
        <begin position="20"/>
        <end position="39"/>
    </location>
</feature>
<keyword evidence="1" id="KW-1133">Transmembrane helix</keyword>
<evidence type="ECO:0000313" key="3">
    <source>
        <dbReference type="Proteomes" id="UP001202831"/>
    </source>
</evidence>
<dbReference type="EMBL" id="JAKIKT010000009">
    <property type="protein sequence ID" value="MCL2915879.1"/>
    <property type="molecule type" value="Genomic_DNA"/>
</dbReference>
<evidence type="ECO:0000313" key="2">
    <source>
        <dbReference type="EMBL" id="MCL2915879.1"/>
    </source>
</evidence>
<keyword evidence="1" id="KW-0812">Transmembrane</keyword>
<feature type="transmembrane region" description="Helical" evidence="1">
    <location>
        <begin position="51"/>
        <end position="67"/>
    </location>
</feature>
<protein>
    <submittedName>
        <fullName evidence="2">Uncharacterized protein</fullName>
    </submittedName>
</protein>
<sequence>METEILLLEPGIAIGKFKLMVWLAVTAFVVTYIAGRVINNKRGGTASVPKAAFISALFPLFLVWTGYGTHMDTFYRVTVPESGALTLDYVYPEGQQRQVIADYAAIKWQRGAQCSLTIDSEGERLVSVMTVNKDACRQAQKAIANQTKSLKSL</sequence>
<proteinExistence type="predicted"/>
<dbReference type="RefSeq" id="WP_249250443.1">
    <property type="nucleotide sequence ID" value="NZ_JAKIKT010000009.1"/>
</dbReference>
<organism evidence="2 3">
    <name type="scientific">Shewanella corallii</name>
    <dbReference type="NCBI Taxonomy" id="560080"/>
    <lineage>
        <taxon>Bacteria</taxon>
        <taxon>Pseudomonadati</taxon>
        <taxon>Pseudomonadota</taxon>
        <taxon>Gammaproteobacteria</taxon>
        <taxon>Alteromonadales</taxon>
        <taxon>Shewanellaceae</taxon>
        <taxon>Shewanella</taxon>
    </lineage>
</organism>
<comment type="caution">
    <text evidence="2">The sequence shown here is derived from an EMBL/GenBank/DDBJ whole genome shotgun (WGS) entry which is preliminary data.</text>
</comment>
<dbReference type="Proteomes" id="UP001202831">
    <property type="component" value="Unassembled WGS sequence"/>
</dbReference>
<accession>A0ABT0NBM1</accession>